<dbReference type="InterPro" id="IPR010540">
    <property type="entry name" value="CmpB_TMEM229"/>
</dbReference>
<feature type="transmembrane region" description="Helical" evidence="5">
    <location>
        <begin position="40"/>
        <end position="59"/>
    </location>
</feature>
<sequence length="136" mass="15868">MRKLFQNFIKCGILGWCLEISFTALNALRRRDYTLRGVTSLWMFPIYGAGCLLTPFFRLLGRLHWAVRGSIYAALIFAAEYVSGSLLWKKDLCPWDYEKARWNVSRLIRLDYFPCWAATGLLMERATRDAGRVPRH</sequence>
<dbReference type="GO" id="GO:0016020">
    <property type="term" value="C:membrane"/>
    <property type="evidence" value="ECO:0007669"/>
    <property type="project" value="UniProtKB-SubCell"/>
</dbReference>
<dbReference type="AlphaFoldDB" id="A0A9D2QK61"/>
<dbReference type="PANTHER" id="PTHR31746">
    <property type="entry name" value="TRANSMEMBRANE PROTEIN 229 FAMILY MEMBER"/>
    <property type="match status" value="1"/>
</dbReference>
<comment type="subcellular location">
    <subcellularLocation>
        <location evidence="1">Membrane</location>
        <topology evidence="1">Multi-pass membrane protein</topology>
    </subcellularLocation>
</comment>
<gene>
    <name evidence="6" type="ORF">H9926_06010</name>
</gene>
<feature type="transmembrane region" description="Helical" evidence="5">
    <location>
        <begin position="71"/>
        <end position="88"/>
    </location>
</feature>
<dbReference type="Pfam" id="PF06541">
    <property type="entry name" value="ABC_trans_CmpB"/>
    <property type="match status" value="1"/>
</dbReference>
<evidence type="ECO:0000313" key="7">
    <source>
        <dbReference type="Proteomes" id="UP000823922"/>
    </source>
</evidence>
<dbReference type="Proteomes" id="UP000823922">
    <property type="component" value="Unassembled WGS sequence"/>
</dbReference>
<accession>A0A9D2QK61</accession>
<reference evidence="6" key="1">
    <citation type="journal article" date="2021" name="PeerJ">
        <title>Extensive microbial diversity within the chicken gut microbiome revealed by metagenomics and culture.</title>
        <authorList>
            <person name="Gilroy R."/>
            <person name="Ravi A."/>
            <person name="Getino M."/>
            <person name="Pursley I."/>
            <person name="Horton D.L."/>
            <person name="Alikhan N.F."/>
            <person name="Baker D."/>
            <person name="Gharbi K."/>
            <person name="Hall N."/>
            <person name="Watson M."/>
            <person name="Adriaenssens E.M."/>
            <person name="Foster-Nyarko E."/>
            <person name="Jarju S."/>
            <person name="Secka A."/>
            <person name="Antonio M."/>
            <person name="Oren A."/>
            <person name="Chaudhuri R.R."/>
            <person name="La Ragione R."/>
            <person name="Hildebrand F."/>
            <person name="Pallen M.J."/>
        </authorList>
    </citation>
    <scope>NUCLEOTIDE SEQUENCE</scope>
    <source>
        <strain evidence="6">ChiBcec1-1630</strain>
    </source>
</reference>
<protein>
    <submittedName>
        <fullName evidence="6">ABC transporter permease</fullName>
    </submittedName>
</protein>
<name>A0A9D2QK61_9FIRM</name>
<evidence type="ECO:0000256" key="2">
    <source>
        <dbReference type="ARBA" id="ARBA00022692"/>
    </source>
</evidence>
<keyword evidence="4 5" id="KW-0472">Membrane</keyword>
<keyword evidence="3 5" id="KW-1133">Transmembrane helix</keyword>
<evidence type="ECO:0000256" key="5">
    <source>
        <dbReference type="SAM" id="Phobius"/>
    </source>
</evidence>
<evidence type="ECO:0000313" key="6">
    <source>
        <dbReference type="EMBL" id="HJC87547.1"/>
    </source>
</evidence>
<organism evidence="6 7">
    <name type="scientific">Candidatus Eisenbergiella intestinigallinarum</name>
    <dbReference type="NCBI Taxonomy" id="2838549"/>
    <lineage>
        <taxon>Bacteria</taxon>
        <taxon>Bacillati</taxon>
        <taxon>Bacillota</taxon>
        <taxon>Clostridia</taxon>
        <taxon>Lachnospirales</taxon>
        <taxon>Lachnospiraceae</taxon>
        <taxon>Eisenbergiella</taxon>
    </lineage>
</organism>
<evidence type="ECO:0000256" key="1">
    <source>
        <dbReference type="ARBA" id="ARBA00004141"/>
    </source>
</evidence>
<proteinExistence type="predicted"/>
<keyword evidence="2 5" id="KW-0812">Transmembrane</keyword>
<evidence type="ECO:0000256" key="4">
    <source>
        <dbReference type="ARBA" id="ARBA00023136"/>
    </source>
</evidence>
<dbReference type="EMBL" id="DWVS01000148">
    <property type="protein sequence ID" value="HJC87547.1"/>
    <property type="molecule type" value="Genomic_DNA"/>
</dbReference>
<reference evidence="6" key="2">
    <citation type="submission" date="2021-04" db="EMBL/GenBank/DDBJ databases">
        <authorList>
            <person name="Gilroy R."/>
        </authorList>
    </citation>
    <scope>NUCLEOTIDE SEQUENCE</scope>
    <source>
        <strain evidence="6">ChiBcec1-1630</strain>
    </source>
</reference>
<evidence type="ECO:0000256" key="3">
    <source>
        <dbReference type="ARBA" id="ARBA00022989"/>
    </source>
</evidence>
<comment type="caution">
    <text evidence="6">The sequence shown here is derived from an EMBL/GenBank/DDBJ whole genome shotgun (WGS) entry which is preliminary data.</text>
</comment>